<dbReference type="OrthoDB" id="198781at2157"/>
<proteinExistence type="predicted"/>
<dbReference type="Pfam" id="PF26448">
    <property type="entry name" value="DUF8127"/>
    <property type="match status" value="1"/>
</dbReference>
<reference evidence="1 2" key="1">
    <citation type="submission" date="2016-10" db="EMBL/GenBank/DDBJ databases">
        <authorList>
            <person name="de Groot N.N."/>
        </authorList>
    </citation>
    <scope>NUCLEOTIDE SEQUENCE [LARGE SCALE GENOMIC DNA]</scope>
    <source>
        <strain evidence="1 2">SP2</strain>
    </source>
</reference>
<dbReference type="InterPro" id="IPR058440">
    <property type="entry name" value="DUF8127"/>
</dbReference>
<dbReference type="RefSeq" id="WP_005580473.1">
    <property type="nucleotide sequence ID" value="NZ_FORO01000028.1"/>
</dbReference>
<dbReference type="EMBL" id="FORO01000028">
    <property type="protein sequence ID" value="SFJ41955.1"/>
    <property type="molecule type" value="Genomic_DNA"/>
</dbReference>
<sequence>MKQSRGVRALVLCGVALLGVGLLLNPLYLYPDGGGAPERTYHVTQVENETMAQQALGLSEDVLDCPGGRSCALERDVLENGSVETDAFVYESNEASYSVVRIEGETYVPESHLEENGTVLTLENVTPLEAVERAAVSTEQRSELVRETVETGSITVYGEQIGSFERNEILEHDGDYYYRHGLEWSGGHWTADPSLVTVRVVLTLLGSGLVAYSGWRLREITDRYDSG</sequence>
<name>A0A1I3R762_9EURY</name>
<dbReference type="OMA" id="CTLERRI"/>
<protein>
    <submittedName>
        <fullName evidence="1">Uncharacterized protein</fullName>
    </submittedName>
</protein>
<evidence type="ECO:0000313" key="1">
    <source>
        <dbReference type="EMBL" id="SFJ41955.1"/>
    </source>
</evidence>
<evidence type="ECO:0000313" key="2">
    <source>
        <dbReference type="Proteomes" id="UP000182829"/>
    </source>
</evidence>
<dbReference type="Proteomes" id="UP000182829">
    <property type="component" value="Unassembled WGS sequence"/>
</dbReference>
<dbReference type="GeneID" id="14209193"/>
<organism evidence="1 2">
    <name type="scientific">Natronobacterium gregoryi</name>
    <dbReference type="NCBI Taxonomy" id="44930"/>
    <lineage>
        <taxon>Archaea</taxon>
        <taxon>Methanobacteriati</taxon>
        <taxon>Methanobacteriota</taxon>
        <taxon>Stenosarchaea group</taxon>
        <taxon>Halobacteria</taxon>
        <taxon>Halobacteriales</taxon>
        <taxon>Natrialbaceae</taxon>
        <taxon>Natronobacterium</taxon>
    </lineage>
</organism>
<gene>
    <name evidence="1" type="ORF">SAMN05443661_12817</name>
</gene>
<accession>A0A1I3R762</accession>
<dbReference type="AlphaFoldDB" id="A0A1I3R762"/>